<evidence type="ECO:0000313" key="4">
    <source>
        <dbReference type="Proteomes" id="UP000703269"/>
    </source>
</evidence>
<dbReference type="Pfam" id="PF00961">
    <property type="entry name" value="LAGLIDADG_1"/>
    <property type="match status" value="1"/>
</dbReference>
<reference evidence="3" key="1">
    <citation type="submission" date="2022-04" db="EMBL/GenBank/DDBJ databases">
        <title>The complete mitochondrial genome of the white-rot fungus Phanerochaete sordida YK-624.</title>
        <authorList>
            <person name="Mori T."/>
            <person name="Dohra H."/>
            <person name="Hirai H."/>
            <person name="Kawagishi H."/>
        </authorList>
    </citation>
    <scope>NUCLEOTIDE SEQUENCE</scope>
    <source>
        <strain evidence="3">YK-624</strain>
    </source>
</reference>
<dbReference type="GO" id="GO:0004519">
    <property type="term" value="F:endonuclease activity"/>
    <property type="evidence" value="ECO:0007669"/>
    <property type="project" value="InterPro"/>
</dbReference>
<evidence type="ECO:0000256" key="1">
    <source>
        <dbReference type="ARBA" id="ARBA00002670"/>
    </source>
</evidence>
<keyword evidence="3" id="KW-0496">Mitochondrion</keyword>
<accession>A0A9N7KXN6</accession>
<dbReference type="PANTHER" id="PTHR36181">
    <property type="entry name" value="INTRON-ENCODED ENDONUCLEASE AI3-RELATED"/>
    <property type="match status" value="1"/>
</dbReference>
<dbReference type="PANTHER" id="PTHR36181:SF2">
    <property type="entry name" value="INTRON-ENCODED ENDONUCLEASE AI3-RELATED"/>
    <property type="match status" value="1"/>
</dbReference>
<dbReference type="InterPro" id="IPR027434">
    <property type="entry name" value="Homing_endonucl"/>
</dbReference>
<sequence length="132" mass="15901">KFSLWCRFLWVVKRIYRCCPSVGRGGCFSIFKQGDYFKFRFQIKLHCDDRPLLEYIQNRLQIGKVYPLNLNSQTDHARWVVVSKKDLYKLIKIFDINPLNTTKYLDYINWKEAFLWYFSLKTENISLHACTA</sequence>
<evidence type="ECO:0000259" key="2">
    <source>
        <dbReference type="Pfam" id="PF00961"/>
    </source>
</evidence>
<dbReference type="InterPro" id="IPR051289">
    <property type="entry name" value="LAGLIDADG_Endonuclease"/>
</dbReference>
<geneLocation type="mitochondrion" evidence="3"/>
<comment type="function">
    <text evidence="1">Mitochondrial DNA endonuclease involved in intron homing.</text>
</comment>
<proteinExistence type="predicted"/>
<dbReference type="EMBL" id="LC707859">
    <property type="protein sequence ID" value="BDI12856.1"/>
    <property type="molecule type" value="Genomic_DNA"/>
</dbReference>
<evidence type="ECO:0000313" key="3">
    <source>
        <dbReference type="EMBL" id="BDI12856.1"/>
    </source>
</evidence>
<dbReference type="Proteomes" id="UP000703269">
    <property type="component" value="Mitochondrion MT"/>
</dbReference>
<name>A0A9N7KXN6_9APHY</name>
<feature type="domain" description="Homing endonuclease LAGLIDADG" evidence="2">
    <location>
        <begin position="26"/>
        <end position="113"/>
    </location>
</feature>
<dbReference type="AlphaFoldDB" id="A0A9N7KXN6"/>
<protein>
    <recommendedName>
        <fullName evidence="2">Homing endonuclease LAGLIDADG domain-containing protein</fullName>
    </recommendedName>
</protein>
<keyword evidence="4" id="KW-1185">Reference proteome</keyword>
<dbReference type="InterPro" id="IPR004860">
    <property type="entry name" value="LAGLIDADG_dom"/>
</dbReference>
<dbReference type="Gene3D" id="3.10.28.10">
    <property type="entry name" value="Homing endonucleases"/>
    <property type="match status" value="1"/>
</dbReference>
<feature type="non-terminal residue" evidence="3">
    <location>
        <position position="1"/>
    </location>
</feature>
<dbReference type="GO" id="GO:0005739">
    <property type="term" value="C:mitochondrion"/>
    <property type="evidence" value="ECO:0007669"/>
    <property type="project" value="UniProtKB-ARBA"/>
</dbReference>
<organism evidence="3 4">
    <name type="scientific">Phanerochaete sordida</name>
    <dbReference type="NCBI Taxonomy" id="48140"/>
    <lineage>
        <taxon>Eukaryota</taxon>
        <taxon>Fungi</taxon>
        <taxon>Dikarya</taxon>
        <taxon>Basidiomycota</taxon>
        <taxon>Agaricomycotina</taxon>
        <taxon>Agaricomycetes</taxon>
        <taxon>Polyporales</taxon>
        <taxon>Phanerochaetaceae</taxon>
        <taxon>Phanerochaete</taxon>
    </lineage>
</organism>
<dbReference type="SUPFAM" id="SSF55608">
    <property type="entry name" value="Homing endonucleases"/>
    <property type="match status" value="1"/>
</dbReference>